<gene>
    <name evidence="2" type="ORF">HZH66_013243</name>
</gene>
<reference evidence="2" key="1">
    <citation type="journal article" date="2020" name="G3 (Bethesda)">
        <title>High-Quality Assemblies for Three Invasive Social Wasps from the &lt;i&gt;Vespula&lt;/i&gt; Genus.</title>
        <authorList>
            <person name="Harrop T.W.R."/>
            <person name="Guhlin J."/>
            <person name="McLaughlin G.M."/>
            <person name="Permina E."/>
            <person name="Stockwell P."/>
            <person name="Gilligan J."/>
            <person name="Le Lec M.F."/>
            <person name="Gruber M.A.M."/>
            <person name="Quinn O."/>
            <person name="Lovegrove M."/>
            <person name="Duncan E.J."/>
            <person name="Remnant E.J."/>
            <person name="Van Eeckhoven J."/>
            <person name="Graham B."/>
            <person name="Knapp R.A."/>
            <person name="Langford K.W."/>
            <person name="Kronenberg Z."/>
            <person name="Press M.O."/>
            <person name="Eacker S.M."/>
            <person name="Wilson-Rankin E.E."/>
            <person name="Purcell J."/>
            <person name="Lester P.J."/>
            <person name="Dearden P.K."/>
        </authorList>
    </citation>
    <scope>NUCLEOTIDE SEQUENCE</scope>
    <source>
        <strain evidence="2">Marl-1</strain>
    </source>
</reference>
<proteinExistence type="predicted"/>
<name>A0A834J869_VESVU</name>
<evidence type="ECO:0000313" key="2">
    <source>
        <dbReference type="EMBL" id="KAF7382841.1"/>
    </source>
</evidence>
<comment type="caution">
    <text evidence="2">The sequence shown here is derived from an EMBL/GenBank/DDBJ whole genome shotgun (WGS) entry which is preliminary data.</text>
</comment>
<feature type="region of interest" description="Disordered" evidence="1">
    <location>
        <begin position="342"/>
        <end position="364"/>
    </location>
</feature>
<accession>A0A834J869</accession>
<keyword evidence="3" id="KW-1185">Reference proteome</keyword>
<sequence>MKKEISKHIGSLCRFKRKFRDALNGRTFVLGGQSSTSYRPVVPIKFVKETSVRSAPLMMFYLNGRVASGGTARIDRSLPNEEDEFGWFVGGVEYDASTAMNESKDYHSSGSSTSMLSCIDSDEADAYTFASDYSKNPEEDETSEKIELSNLTHPKELCIDFIENDARIKKLGITTTATTTTTINPTKDNDFHDELAGGEPIIQQSRAMCYTPERLVRCEEYRILIPSPRFLSISRINSENENTRKTKLSKRRLNYLIDSKQIGGPRLRALLESYEDNSEIQVTRTSTSNVDVNTTDILQDDAVLKRTQSIEASKGSIADTVNSNRSSYERLSVTWDDLKKQATRRSSVEDTSGIQSNDWSSETQSETQMNPLYLCDELPLTSGGCGSDFVQARSTAINEVVSILQELESNPERARILLDDDRFCDKTSSHDHLTRLALTIETDGNVPPVLGEPEKSVHYLRKRVESLQHASKDIFKDICELRKDFEYEEEKLLDLSSNASKLRQDIHEVKCIDDLLRLLRGELERISNRNWPFVLGHTEQQEEMNLVV</sequence>
<organism evidence="2 3">
    <name type="scientific">Vespula vulgaris</name>
    <name type="common">Yellow jacket</name>
    <name type="synonym">Wasp</name>
    <dbReference type="NCBI Taxonomy" id="7454"/>
    <lineage>
        <taxon>Eukaryota</taxon>
        <taxon>Metazoa</taxon>
        <taxon>Ecdysozoa</taxon>
        <taxon>Arthropoda</taxon>
        <taxon>Hexapoda</taxon>
        <taxon>Insecta</taxon>
        <taxon>Pterygota</taxon>
        <taxon>Neoptera</taxon>
        <taxon>Endopterygota</taxon>
        <taxon>Hymenoptera</taxon>
        <taxon>Apocrita</taxon>
        <taxon>Aculeata</taxon>
        <taxon>Vespoidea</taxon>
        <taxon>Vespidae</taxon>
        <taxon>Vespinae</taxon>
        <taxon>Vespula</taxon>
    </lineage>
</organism>
<feature type="compositionally biased region" description="Polar residues" evidence="1">
    <location>
        <begin position="349"/>
        <end position="364"/>
    </location>
</feature>
<evidence type="ECO:0000313" key="3">
    <source>
        <dbReference type="Proteomes" id="UP000614350"/>
    </source>
</evidence>
<dbReference type="EMBL" id="JACSEA010000018">
    <property type="protein sequence ID" value="KAF7382841.1"/>
    <property type="molecule type" value="Genomic_DNA"/>
</dbReference>
<dbReference type="Proteomes" id="UP000614350">
    <property type="component" value="Unassembled WGS sequence"/>
</dbReference>
<dbReference type="AlphaFoldDB" id="A0A834J869"/>
<protein>
    <submittedName>
        <fullName evidence="2">Uncharacterized protein</fullName>
    </submittedName>
</protein>
<evidence type="ECO:0000256" key="1">
    <source>
        <dbReference type="SAM" id="MobiDB-lite"/>
    </source>
</evidence>